<comment type="caution">
    <text evidence="2">The sequence shown here is derived from an EMBL/GenBank/DDBJ whole genome shotgun (WGS) entry which is preliminary data.</text>
</comment>
<reference evidence="2 3" key="1">
    <citation type="submission" date="2018-08" db="EMBL/GenBank/DDBJ databases">
        <title>Meiothermus granaticius genome AF-68 sequencing project.</title>
        <authorList>
            <person name="Da Costa M.S."/>
            <person name="Albuquerque L."/>
            <person name="Raposo P."/>
            <person name="Froufe H.J.C."/>
            <person name="Barroso C.S."/>
            <person name="Egas C."/>
        </authorList>
    </citation>
    <scope>NUCLEOTIDE SEQUENCE [LARGE SCALE GENOMIC DNA]</scope>
    <source>
        <strain evidence="2 3">AF-68</strain>
    </source>
</reference>
<protein>
    <submittedName>
        <fullName evidence="2">3 beta-hydroxysteroid dehydrogenase/Delta 5--&gt;4-isomerase</fullName>
    </submittedName>
</protein>
<dbReference type="InterPro" id="IPR016040">
    <property type="entry name" value="NAD(P)-bd_dom"/>
</dbReference>
<accession>A0A399F263</accession>
<name>A0A399F263_9DEIN</name>
<dbReference type="Pfam" id="PF13460">
    <property type="entry name" value="NAD_binding_10"/>
    <property type="match status" value="1"/>
</dbReference>
<dbReference type="FunFam" id="3.40.50.720:FF:000702">
    <property type="entry name" value="NADH dehydrogenase (Ubiquinone)"/>
    <property type="match status" value="1"/>
</dbReference>
<dbReference type="PANTHER" id="PTHR12126">
    <property type="entry name" value="NADH-UBIQUINONE OXIDOREDUCTASE 39 KDA SUBUNIT-RELATED"/>
    <property type="match status" value="1"/>
</dbReference>
<keyword evidence="2" id="KW-0413">Isomerase</keyword>
<dbReference type="CDD" id="cd05271">
    <property type="entry name" value="NDUFA9_like_SDR_a"/>
    <property type="match status" value="1"/>
</dbReference>
<dbReference type="Proteomes" id="UP000266178">
    <property type="component" value="Unassembled WGS sequence"/>
</dbReference>
<dbReference type="GO" id="GO:0044877">
    <property type="term" value="F:protein-containing complex binding"/>
    <property type="evidence" value="ECO:0007669"/>
    <property type="project" value="TreeGrafter"/>
</dbReference>
<sequence>MNVLVIGGSGFVGTHLSRYLLHRGHRVTVASRRGQGAVPGVRYVAANAGQNLGLEQAVQEQEAIIYLVGIIRERGGQSFQQAHVDGVRHSLQAAKAAGVRRFVHMSALGARLGTGSRYFETKAQGEELVRSSGLEWTILRPSLIFGPGDDFFGGTLRGLVQAPAPFIPQIGDGHFPFRPIWVGDVAAAFEQSLGLERAIGVSCDLVGPKEYTFRQLLLLVRERLGSHKPLLPIPLALMNLVVPLISPLPFSPITQDQYLMLKAGNTADPAPMRDIFRLEERSLETELPEILASKRLVGS</sequence>
<dbReference type="InterPro" id="IPR051207">
    <property type="entry name" value="ComplexI_NDUFA9_subunit"/>
</dbReference>
<dbReference type="InterPro" id="IPR036291">
    <property type="entry name" value="NAD(P)-bd_dom_sf"/>
</dbReference>
<evidence type="ECO:0000313" key="3">
    <source>
        <dbReference type="Proteomes" id="UP000266178"/>
    </source>
</evidence>
<dbReference type="SUPFAM" id="SSF51735">
    <property type="entry name" value="NAD(P)-binding Rossmann-fold domains"/>
    <property type="match status" value="1"/>
</dbReference>
<gene>
    <name evidence="2" type="ORF">Mgrana_03161</name>
</gene>
<dbReference type="PANTHER" id="PTHR12126:SF11">
    <property type="entry name" value="NADH DEHYDROGENASE [UBIQUINONE] 1 ALPHA SUBCOMPLEX SUBUNIT 9, MITOCHONDRIAL"/>
    <property type="match status" value="1"/>
</dbReference>
<dbReference type="EMBL" id="QWLB01000071">
    <property type="protein sequence ID" value="RIH90827.1"/>
    <property type="molecule type" value="Genomic_DNA"/>
</dbReference>
<evidence type="ECO:0000313" key="2">
    <source>
        <dbReference type="EMBL" id="RIH90827.1"/>
    </source>
</evidence>
<organism evidence="2 3">
    <name type="scientific">Meiothermus granaticius NBRC 107808</name>
    <dbReference type="NCBI Taxonomy" id="1227551"/>
    <lineage>
        <taxon>Bacteria</taxon>
        <taxon>Thermotogati</taxon>
        <taxon>Deinococcota</taxon>
        <taxon>Deinococci</taxon>
        <taxon>Thermales</taxon>
        <taxon>Thermaceae</taxon>
        <taxon>Meiothermus</taxon>
    </lineage>
</organism>
<dbReference type="RefSeq" id="WP_119358592.1">
    <property type="nucleotide sequence ID" value="NZ_BJXM01000008.1"/>
</dbReference>
<evidence type="ECO:0000259" key="1">
    <source>
        <dbReference type="Pfam" id="PF13460"/>
    </source>
</evidence>
<feature type="domain" description="NAD(P)-binding" evidence="1">
    <location>
        <begin position="7"/>
        <end position="142"/>
    </location>
</feature>
<dbReference type="GO" id="GO:0016853">
    <property type="term" value="F:isomerase activity"/>
    <property type="evidence" value="ECO:0007669"/>
    <property type="project" value="UniProtKB-KW"/>
</dbReference>
<proteinExistence type="predicted"/>
<dbReference type="Gene3D" id="3.40.50.720">
    <property type="entry name" value="NAD(P)-binding Rossmann-like Domain"/>
    <property type="match status" value="1"/>
</dbReference>
<dbReference type="OrthoDB" id="9807212at2"/>
<keyword evidence="3" id="KW-1185">Reference proteome</keyword>
<dbReference type="AlphaFoldDB" id="A0A399F263"/>